<dbReference type="GeneID" id="87837104"/>
<feature type="region of interest" description="Disordered" evidence="1">
    <location>
        <begin position="121"/>
        <end position="140"/>
    </location>
</feature>
<evidence type="ECO:0000313" key="2">
    <source>
        <dbReference type="EMBL" id="KAK3299948.1"/>
    </source>
</evidence>
<reference evidence="2" key="2">
    <citation type="submission" date="2023-06" db="EMBL/GenBank/DDBJ databases">
        <authorList>
            <consortium name="Lawrence Berkeley National Laboratory"/>
            <person name="Haridas S."/>
            <person name="Hensen N."/>
            <person name="Bonometti L."/>
            <person name="Westerberg I."/>
            <person name="Brannstrom I.O."/>
            <person name="Guillou S."/>
            <person name="Cros-Aarteil S."/>
            <person name="Calhoun S."/>
            <person name="Kuo A."/>
            <person name="Mondo S."/>
            <person name="Pangilinan J."/>
            <person name="Riley R."/>
            <person name="Labutti K."/>
            <person name="Andreopoulos B."/>
            <person name="Lipzen A."/>
            <person name="Chen C."/>
            <person name="Yanf M."/>
            <person name="Daum C."/>
            <person name="Ng V."/>
            <person name="Clum A."/>
            <person name="Steindorff A."/>
            <person name="Ohm R."/>
            <person name="Martin F."/>
            <person name="Silar P."/>
            <person name="Natvig D."/>
            <person name="Lalanne C."/>
            <person name="Gautier V."/>
            <person name="Ament-Velasquez S.L."/>
            <person name="Kruys A."/>
            <person name="Hutchinson M.I."/>
            <person name="Powell A.J."/>
            <person name="Barry K."/>
            <person name="Miller A.N."/>
            <person name="Grigoriev I.V."/>
            <person name="Debuchy R."/>
            <person name="Gladieux P."/>
            <person name="Thoren M.H."/>
            <person name="Johannesson H."/>
        </authorList>
    </citation>
    <scope>NUCLEOTIDE SEQUENCE</scope>
    <source>
        <strain evidence="2">CBS 168.71</strain>
    </source>
</reference>
<dbReference type="EMBL" id="JAUEPN010000001">
    <property type="protein sequence ID" value="KAK3299948.1"/>
    <property type="molecule type" value="Genomic_DNA"/>
</dbReference>
<proteinExistence type="predicted"/>
<name>A0AAE0HNT1_9PEZI</name>
<organism evidence="2 3">
    <name type="scientific">Chaetomium fimeti</name>
    <dbReference type="NCBI Taxonomy" id="1854472"/>
    <lineage>
        <taxon>Eukaryota</taxon>
        <taxon>Fungi</taxon>
        <taxon>Dikarya</taxon>
        <taxon>Ascomycota</taxon>
        <taxon>Pezizomycotina</taxon>
        <taxon>Sordariomycetes</taxon>
        <taxon>Sordariomycetidae</taxon>
        <taxon>Sordariales</taxon>
        <taxon>Chaetomiaceae</taxon>
        <taxon>Chaetomium</taxon>
    </lineage>
</organism>
<keyword evidence="3" id="KW-1185">Reference proteome</keyword>
<sequence length="167" mass="18557">MQRKQTGRGTKLMLRHAAVPEQRGPCGFAKSALGARHGRDCRNATPRACRRRLHRRQPPFGDTRKVGSAPDDGKWVGGWTARICGHARGTRNGDGCLDANCVTKRPRDYLAGRVTAISGTRRRRDDDALQRRPTASRESDLSNPWRFVGVACRALDKWQRPTIGMAG</sequence>
<feature type="region of interest" description="Disordered" evidence="1">
    <location>
        <begin position="52"/>
        <end position="72"/>
    </location>
</feature>
<dbReference type="Proteomes" id="UP001278766">
    <property type="component" value="Unassembled WGS sequence"/>
</dbReference>
<dbReference type="RefSeq" id="XP_062663462.1">
    <property type="nucleotide sequence ID" value="XM_062800156.1"/>
</dbReference>
<dbReference type="AlphaFoldDB" id="A0AAE0HNT1"/>
<evidence type="ECO:0000313" key="3">
    <source>
        <dbReference type="Proteomes" id="UP001278766"/>
    </source>
</evidence>
<comment type="caution">
    <text evidence="2">The sequence shown here is derived from an EMBL/GenBank/DDBJ whole genome shotgun (WGS) entry which is preliminary data.</text>
</comment>
<feature type="compositionally biased region" description="Basic and acidic residues" evidence="1">
    <location>
        <begin position="123"/>
        <end position="140"/>
    </location>
</feature>
<protein>
    <submittedName>
        <fullName evidence="2">Uncharacterized protein</fullName>
    </submittedName>
</protein>
<reference evidence="2" key="1">
    <citation type="journal article" date="2023" name="Mol. Phylogenet. Evol.">
        <title>Genome-scale phylogeny and comparative genomics of the fungal order Sordariales.</title>
        <authorList>
            <person name="Hensen N."/>
            <person name="Bonometti L."/>
            <person name="Westerberg I."/>
            <person name="Brannstrom I.O."/>
            <person name="Guillou S."/>
            <person name="Cros-Aarteil S."/>
            <person name="Calhoun S."/>
            <person name="Haridas S."/>
            <person name="Kuo A."/>
            <person name="Mondo S."/>
            <person name="Pangilinan J."/>
            <person name="Riley R."/>
            <person name="LaButti K."/>
            <person name="Andreopoulos B."/>
            <person name="Lipzen A."/>
            <person name="Chen C."/>
            <person name="Yan M."/>
            <person name="Daum C."/>
            <person name="Ng V."/>
            <person name="Clum A."/>
            <person name="Steindorff A."/>
            <person name="Ohm R.A."/>
            <person name="Martin F."/>
            <person name="Silar P."/>
            <person name="Natvig D.O."/>
            <person name="Lalanne C."/>
            <person name="Gautier V."/>
            <person name="Ament-Velasquez S.L."/>
            <person name="Kruys A."/>
            <person name="Hutchinson M.I."/>
            <person name="Powell A.J."/>
            <person name="Barry K."/>
            <person name="Miller A.N."/>
            <person name="Grigoriev I.V."/>
            <person name="Debuchy R."/>
            <person name="Gladieux P."/>
            <person name="Hiltunen Thoren M."/>
            <person name="Johannesson H."/>
        </authorList>
    </citation>
    <scope>NUCLEOTIDE SEQUENCE</scope>
    <source>
        <strain evidence="2">CBS 168.71</strain>
    </source>
</reference>
<gene>
    <name evidence="2" type="ORF">B0H64DRAFT_3119</name>
</gene>
<evidence type="ECO:0000256" key="1">
    <source>
        <dbReference type="SAM" id="MobiDB-lite"/>
    </source>
</evidence>
<accession>A0AAE0HNT1</accession>